<name>A0A7S3B0P6_9EUKA</name>
<dbReference type="Gene3D" id="1.10.1900.10">
    <property type="entry name" value="c-terminal domain of poly(a) binding protein"/>
    <property type="match status" value="1"/>
</dbReference>
<dbReference type="EMBL" id="HBHX01035088">
    <property type="protein sequence ID" value="CAE0118760.1"/>
    <property type="molecule type" value="Transcribed_RNA"/>
</dbReference>
<dbReference type="Pfam" id="PF00658">
    <property type="entry name" value="MLLE"/>
    <property type="match status" value="1"/>
</dbReference>
<feature type="compositionally biased region" description="Basic and acidic residues" evidence="1">
    <location>
        <begin position="1"/>
        <end position="21"/>
    </location>
</feature>
<dbReference type="PROSITE" id="PS51309">
    <property type="entry name" value="PABC"/>
    <property type="match status" value="1"/>
</dbReference>
<evidence type="ECO:0000313" key="3">
    <source>
        <dbReference type="EMBL" id="CAE0118760.1"/>
    </source>
</evidence>
<sequence>MGKNNRREPKSAHNQPGRKDGPVPVKKVPSLRGGHNLPLHAGFTKAPSPRSLPRPPLRWTASAAAKAATSAPPPETATVPAVVLQNSGSVLRQLQGNLLHTLLAPHHPLLAGKITGMLLELPPDEVATLLSDERARAESVAEAMQVLREAGDPRALGHVPSAAQPLQLSVEVGTAMDWTGTGAEPMRMSPRVSSNPYASNNILQLS</sequence>
<feature type="region of interest" description="Disordered" evidence="1">
    <location>
        <begin position="1"/>
        <end position="76"/>
    </location>
</feature>
<dbReference type="AlphaFoldDB" id="A0A7S3B0P6"/>
<feature type="region of interest" description="Disordered" evidence="1">
    <location>
        <begin position="182"/>
        <end position="206"/>
    </location>
</feature>
<dbReference type="InterPro" id="IPR036053">
    <property type="entry name" value="PABP-dom"/>
</dbReference>
<dbReference type="InterPro" id="IPR002004">
    <property type="entry name" value="PABP_HYD_C"/>
</dbReference>
<reference evidence="3" key="1">
    <citation type="submission" date="2021-01" db="EMBL/GenBank/DDBJ databases">
        <authorList>
            <person name="Corre E."/>
            <person name="Pelletier E."/>
            <person name="Niang G."/>
            <person name="Scheremetjew M."/>
            <person name="Finn R."/>
            <person name="Kale V."/>
            <person name="Holt S."/>
            <person name="Cochrane G."/>
            <person name="Meng A."/>
            <person name="Brown T."/>
            <person name="Cohen L."/>
        </authorList>
    </citation>
    <scope>NUCLEOTIDE SEQUENCE</scope>
    <source>
        <strain evidence="3">CCMP281</strain>
    </source>
</reference>
<evidence type="ECO:0000259" key="2">
    <source>
        <dbReference type="PROSITE" id="PS51309"/>
    </source>
</evidence>
<feature type="compositionally biased region" description="Low complexity" evidence="1">
    <location>
        <begin position="57"/>
        <end position="76"/>
    </location>
</feature>
<feature type="domain" description="PABC" evidence="2">
    <location>
        <begin position="75"/>
        <end position="152"/>
    </location>
</feature>
<organism evidence="3">
    <name type="scientific">Haptolina ericina</name>
    <dbReference type="NCBI Taxonomy" id="156174"/>
    <lineage>
        <taxon>Eukaryota</taxon>
        <taxon>Haptista</taxon>
        <taxon>Haptophyta</taxon>
        <taxon>Prymnesiophyceae</taxon>
        <taxon>Prymnesiales</taxon>
        <taxon>Prymnesiaceae</taxon>
        <taxon>Haptolina</taxon>
    </lineage>
</organism>
<dbReference type="SUPFAM" id="SSF63570">
    <property type="entry name" value="PABC (PABP) domain"/>
    <property type="match status" value="1"/>
</dbReference>
<dbReference type="SMART" id="SM00517">
    <property type="entry name" value="PolyA"/>
    <property type="match status" value="1"/>
</dbReference>
<accession>A0A7S3B0P6</accession>
<protein>
    <recommendedName>
        <fullName evidence="2">PABC domain-containing protein</fullName>
    </recommendedName>
</protein>
<feature type="compositionally biased region" description="Polar residues" evidence="1">
    <location>
        <begin position="191"/>
        <end position="206"/>
    </location>
</feature>
<gene>
    <name evidence="3" type="ORF">HERI1096_LOCUS19459</name>
</gene>
<dbReference type="GO" id="GO:0003723">
    <property type="term" value="F:RNA binding"/>
    <property type="evidence" value="ECO:0007669"/>
    <property type="project" value="InterPro"/>
</dbReference>
<proteinExistence type="predicted"/>
<evidence type="ECO:0000256" key="1">
    <source>
        <dbReference type="SAM" id="MobiDB-lite"/>
    </source>
</evidence>